<dbReference type="Pfam" id="PF13715">
    <property type="entry name" value="CarbopepD_reg_2"/>
    <property type="match status" value="1"/>
</dbReference>
<dbReference type="NCBIfam" id="TIGR04056">
    <property type="entry name" value="OMP_RagA_SusC"/>
    <property type="match status" value="1"/>
</dbReference>
<organism evidence="10 11">
    <name type="scientific">Candidatus Egerieousia excrementavium</name>
    <dbReference type="NCBI Taxonomy" id="2840778"/>
    <lineage>
        <taxon>Bacteria</taxon>
        <taxon>Pseudomonadati</taxon>
        <taxon>Bacteroidota</taxon>
        <taxon>Bacteroidia</taxon>
        <taxon>Bacteroidales</taxon>
        <taxon>Candidatus Egerieousia</taxon>
    </lineage>
</organism>
<evidence type="ECO:0000256" key="3">
    <source>
        <dbReference type="ARBA" id="ARBA00022452"/>
    </source>
</evidence>
<gene>
    <name evidence="10" type="ORF">IAC68_06035</name>
</gene>
<comment type="caution">
    <text evidence="10">The sequence shown here is derived from an EMBL/GenBank/DDBJ whole genome shotgun (WGS) entry which is preliminary data.</text>
</comment>
<dbReference type="EMBL" id="JADINB010000132">
    <property type="protein sequence ID" value="MBO8429471.1"/>
    <property type="molecule type" value="Genomic_DNA"/>
</dbReference>
<comment type="subcellular location">
    <subcellularLocation>
        <location evidence="1 7">Cell outer membrane</location>
        <topology evidence="1 7">Multi-pass membrane protein</topology>
    </subcellularLocation>
</comment>
<name>A0A9D9GY84_9BACT</name>
<comment type="similarity">
    <text evidence="7">Belongs to the TonB-dependent receptor family.</text>
</comment>
<dbReference type="InterPro" id="IPR023996">
    <property type="entry name" value="TonB-dep_OMP_SusC/RagA"/>
</dbReference>
<dbReference type="PROSITE" id="PS52016">
    <property type="entry name" value="TONB_DEPENDENT_REC_3"/>
    <property type="match status" value="1"/>
</dbReference>
<accession>A0A9D9GY84</accession>
<dbReference type="InterPro" id="IPR036942">
    <property type="entry name" value="Beta-barrel_TonB_sf"/>
</dbReference>
<dbReference type="SUPFAM" id="SSF56935">
    <property type="entry name" value="Porins"/>
    <property type="match status" value="1"/>
</dbReference>
<protein>
    <submittedName>
        <fullName evidence="10">TonB-dependent receptor</fullName>
    </submittedName>
</protein>
<keyword evidence="8" id="KW-0732">Signal</keyword>
<dbReference type="InterPro" id="IPR012910">
    <property type="entry name" value="Plug_dom"/>
</dbReference>
<evidence type="ECO:0000256" key="5">
    <source>
        <dbReference type="ARBA" id="ARBA00023136"/>
    </source>
</evidence>
<dbReference type="Pfam" id="PF07715">
    <property type="entry name" value="Plug"/>
    <property type="match status" value="1"/>
</dbReference>
<evidence type="ECO:0000313" key="11">
    <source>
        <dbReference type="Proteomes" id="UP000823635"/>
    </source>
</evidence>
<dbReference type="InterPro" id="IPR023997">
    <property type="entry name" value="TonB-dep_OMP_SusC/RagA_CS"/>
</dbReference>
<feature type="domain" description="TonB-dependent receptor plug" evidence="9">
    <location>
        <begin position="116"/>
        <end position="235"/>
    </location>
</feature>
<evidence type="ECO:0000256" key="6">
    <source>
        <dbReference type="ARBA" id="ARBA00023237"/>
    </source>
</evidence>
<dbReference type="Gene3D" id="2.40.170.20">
    <property type="entry name" value="TonB-dependent receptor, beta-barrel domain"/>
    <property type="match status" value="1"/>
</dbReference>
<dbReference type="Gene3D" id="2.60.40.1120">
    <property type="entry name" value="Carboxypeptidase-like, regulatory domain"/>
    <property type="match status" value="1"/>
</dbReference>
<reference evidence="10" key="1">
    <citation type="submission" date="2020-10" db="EMBL/GenBank/DDBJ databases">
        <authorList>
            <person name="Gilroy R."/>
        </authorList>
    </citation>
    <scope>NUCLEOTIDE SEQUENCE</scope>
    <source>
        <strain evidence="10">15467</strain>
    </source>
</reference>
<reference evidence="10" key="2">
    <citation type="journal article" date="2021" name="PeerJ">
        <title>Extensive microbial diversity within the chicken gut microbiome revealed by metagenomics and culture.</title>
        <authorList>
            <person name="Gilroy R."/>
            <person name="Ravi A."/>
            <person name="Getino M."/>
            <person name="Pursley I."/>
            <person name="Horton D.L."/>
            <person name="Alikhan N.F."/>
            <person name="Baker D."/>
            <person name="Gharbi K."/>
            <person name="Hall N."/>
            <person name="Watson M."/>
            <person name="Adriaenssens E.M."/>
            <person name="Foster-Nyarko E."/>
            <person name="Jarju S."/>
            <person name="Secka A."/>
            <person name="Antonio M."/>
            <person name="Oren A."/>
            <person name="Chaudhuri R.R."/>
            <person name="La Ragione R."/>
            <person name="Hildebrand F."/>
            <person name="Pallen M.J."/>
        </authorList>
    </citation>
    <scope>NUCLEOTIDE SEQUENCE</scope>
    <source>
        <strain evidence="10">15467</strain>
    </source>
</reference>
<dbReference type="Proteomes" id="UP000823635">
    <property type="component" value="Unassembled WGS sequence"/>
</dbReference>
<dbReference type="Gene3D" id="2.170.130.10">
    <property type="entry name" value="TonB-dependent receptor, plug domain"/>
    <property type="match status" value="1"/>
</dbReference>
<evidence type="ECO:0000256" key="1">
    <source>
        <dbReference type="ARBA" id="ARBA00004571"/>
    </source>
</evidence>
<keyword evidence="10" id="KW-0675">Receptor</keyword>
<dbReference type="GO" id="GO:0009279">
    <property type="term" value="C:cell outer membrane"/>
    <property type="evidence" value="ECO:0007669"/>
    <property type="project" value="UniProtKB-SubCell"/>
</dbReference>
<evidence type="ECO:0000313" key="10">
    <source>
        <dbReference type="EMBL" id="MBO8429471.1"/>
    </source>
</evidence>
<dbReference type="SUPFAM" id="SSF49464">
    <property type="entry name" value="Carboxypeptidase regulatory domain-like"/>
    <property type="match status" value="1"/>
</dbReference>
<feature type="signal peptide" evidence="8">
    <location>
        <begin position="1"/>
        <end position="19"/>
    </location>
</feature>
<dbReference type="InterPro" id="IPR008969">
    <property type="entry name" value="CarboxyPept-like_regulatory"/>
</dbReference>
<keyword evidence="2 7" id="KW-0813">Transport</keyword>
<dbReference type="InterPro" id="IPR037066">
    <property type="entry name" value="Plug_dom_sf"/>
</dbReference>
<evidence type="ECO:0000256" key="2">
    <source>
        <dbReference type="ARBA" id="ARBA00022448"/>
    </source>
</evidence>
<keyword evidence="3 7" id="KW-1134">Transmembrane beta strand</keyword>
<dbReference type="NCBIfam" id="TIGR04057">
    <property type="entry name" value="SusC_RagA_signa"/>
    <property type="match status" value="1"/>
</dbReference>
<dbReference type="InterPro" id="IPR039426">
    <property type="entry name" value="TonB-dep_rcpt-like"/>
</dbReference>
<evidence type="ECO:0000256" key="4">
    <source>
        <dbReference type="ARBA" id="ARBA00022692"/>
    </source>
</evidence>
<feature type="chain" id="PRO_5039657813" evidence="8">
    <location>
        <begin position="20"/>
        <end position="1062"/>
    </location>
</feature>
<proteinExistence type="inferred from homology"/>
<evidence type="ECO:0000256" key="7">
    <source>
        <dbReference type="PROSITE-ProRule" id="PRU01360"/>
    </source>
</evidence>
<sequence length="1062" mass="117479">MKKIILFALCIFVSGAMFAQTTVTGTVIGSDDRNPIPFASVHVDGTTNLVFTDDDGKYSIGNVPGDGALIISVMGYVTQKISVNGRAVINVELHPEAVQLDEAMVVAYGTATKGTYTGAASVVKADAIQDVPSTSFENALNGKIAGLQVTTSSGQAGSTPSIRIRGIGSMNASNEPLYVIDGVPVSSGNIGQMSDYTYSTNNVMNTLNPNDIESITVLKDAAASSLYGSRAANGVIMITTKKGKSGKPTVTFRASVGITPSWATRNYEAAGPQDQAQMEYEIFHDLRTTNGYSEAEANAYALSQLNDRFNQHGYQFSTDEVGRYAHINITGMTDGIDGIEDRTGKYFDWEDALFRTAVYQTYDLSVSGGTDKTTYYSSFAYTSDKGRSTFNDFSRISGRVNVTQKIGKHVEFATSVNIAQTKQTGYNDTRNVSSNMFMQTRNLLWPFYWPTDYKTGEPWTDRFGSLAYNLLYYDSEWDNLSKTFRVNASETLTIHIIDGLDLRSVFSYDNAETKDHVYYSANHFNASDTDGSVTDMSTQYSNWVSSTTLSYNKTFADKHVLSALVGFEAEERDTEFIRATGTFLPTSTLQTVSTAGVLDANSYSWGSSMASVLSRVEYSYDSRYYLSGSYRRDGSSRLSPEARWGNFWSVSGAWRINNENFLKDAEWISNLRLRASYGVNGTLPSDNYGWRSLVGYTYPYNGSPGGLLTNVANESLSWETNYTANVALEFGFFNQRLYGTIEWFNRDSKDLLQDVPISTITGFGSTLRNIGEINNKGWEIEIGGDIIQTEDVTWSASLTASMIKSKVTKLYDGQDIIWYDPTGSDDRCQYLYREGESTLAYYGYEWAGVDPATGQSVYYVNETGADGEIDPAAGGDFMYNGRAATYEYGKANEVILGDANPKIYGGINTDVTWKGITLGLNFIYRLGATLYDAAEKDVDDDGYYWERIRSERVAENRWTSPGQNTAIPQIRGIDLEDAIQISSRHLHTGDFLRLKNITLSYNFPKALVNKIGLGSARVYFNGQNLLTWSAFNEVDPEVNIYGTRGWETPIGKTYTFGLEFTF</sequence>
<keyword evidence="4 7" id="KW-0812">Transmembrane</keyword>
<dbReference type="AlphaFoldDB" id="A0A9D9GY84"/>
<keyword evidence="6 7" id="KW-0998">Cell outer membrane</keyword>
<keyword evidence="5 7" id="KW-0472">Membrane</keyword>
<evidence type="ECO:0000259" key="9">
    <source>
        <dbReference type="Pfam" id="PF07715"/>
    </source>
</evidence>
<evidence type="ECO:0000256" key="8">
    <source>
        <dbReference type="SAM" id="SignalP"/>
    </source>
</evidence>